<keyword evidence="3" id="KW-1185">Reference proteome</keyword>
<dbReference type="InParanoid" id="A0A420XLM0"/>
<dbReference type="Pfam" id="PF18859">
    <property type="entry name" value="acVLRF1"/>
    <property type="match status" value="1"/>
</dbReference>
<dbReference type="SUPFAM" id="SSF53137">
    <property type="entry name" value="Translational machinery components"/>
    <property type="match status" value="1"/>
</dbReference>
<reference evidence="2 3" key="1">
    <citation type="submission" date="2018-10" db="EMBL/GenBank/DDBJ databases">
        <title>Genomic Encyclopedia of Archaeal and Bacterial Type Strains, Phase II (KMG-II): from individual species to whole genera.</title>
        <authorList>
            <person name="Goeker M."/>
        </authorList>
    </citation>
    <scope>NUCLEOTIDE SEQUENCE [LARGE SCALE GENOMIC DNA]</scope>
    <source>
        <strain evidence="2 3">RP-AC37</strain>
    </source>
</reference>
<dbReference type="InterPro" id="IPR042226">
    <property type="entry name" value="eFR1_2_sf"/>
</dbReference>
<name>A0A420XLM0_9ACTN</name>
<organism evidence="2 3">
    <name type="scientific">Motilibacter peucedani</name>
    <dbReference type="NCBI Taxonomy" id="598650"/>
    <lineage>
        <taxon>Bacteria</taxon>
        <taxon>Bacillati</taxon>
        <taxon>Actinomycetota</taxon>
        <taxon>Actinomycetes</taxon>
        <taxon>Motilibacterales</taxon>
        <taxon>Motilibacteraceae</taxon>
        <taxon>Motilibacter</taxon>
    </lineage>
</organism>
<dbReference type="Gene3D" id="3.30.420.60">
    <property type="entry name" value="eRF1 domain 2"/>
    <property type="match status" value="1"/>
</dbReference>
<dbReference type="InterPro" id="IPR040783">
    <property type="entry name" value="VLRF1"/>
</dbReference>
<dbReference type="NCBIfam" id="NF041024">
    <property type="entry name" value="acVLRF1_NCBI"/>
    <property type="match status" value="1"/>
</dbReference>
<evidence type="ECO:0000313" key="2">
    <source>
        <dbReference type="EMBL" id="RKS71417.1"/>
    </source>
</evidence>
<dbReference type="Proteomes" id="UP000281955">
    <property type="component" value="Unassembled WGS sequence"/>
</dbReference>
<evidence type="ECO:0000259" key="1">
    <source>
        <dbReference type="Pfam" id="PF18859"/>
    </source>
</evidence>
<dbReference type="RefSeq" id="WP_121194484.1">
    <property type="nucleotide sequence ID" value="NZ_RBWV01000014.1"/>
</dbReference>
<feature type="domain" description="Actinobacteria/chloroflexi VLRF1 release factor" evidence="1">
    <location>
        <begin position="79"/>
        <end position="210"/>
    </location>
</feature>
<comment type="caution">
    <text evidence="2">The sequence shown here is derived from an EMBL/GenBank/DDBJ whole genome shotgun (WGS) entry which is preliminary data.</text>
</comment>
<sequence>MTTSQPFRRVEVAPERLARWLATFAERHGGVRVEPSPGLVTVLAGDGSVARVEVPSPPLAGAADADPVDRLVRHASRERRLGLLLVRRGGYAAGVVVGPRVVASKVGRRHVQGRSAAGGWSQQRFARRREGQAHEAAQAAVEAAVRVLLPEAGGLEELVTGGDRDMLAEVLADRRVAPLRPLVSARVLAVPDPRRDVLEACAAQVRAVQVDVHDVLRDAARP</sequence>
<protein>
    <recommendedName>
        <fullName evidence="1">Actinobacteria/chloroflexi VLRF1 release factor domain-containing protein</fullName>
    </recommendedName>
</protein>
<gene>
    <name evidence="2" type="ORF">CLV35_3215</name>
</gene>
<dbReference type="AlphaFoldDB" id="A0A420XLM0"/>
<proteinExistence type="predicted"/>
<dbReference type="EMBL" id="RBWV01000014">
    <property type="protein sequence ID" value="RKS71417.1"/>
    <property type="molecule type" value="Genomic_DNA"/>
</dbReference>
<accession>A0A420XLM0</accession>
<dbReference type="OrthoDB" id="3728778at2"/>
<evidence type="ECO:0000313" key="3">
    <source>
        <dbReference type="Proteomes" id="UP000281955"/>
    </source>
</evidence>